<keyword evidence="4 14" id="KW-1003">Cell membrane</keyword>
<keyword evidence="6 14" id="KW-0812">Transmembrane</keyword>
<feature type="disulfide bond" description="Redox-active" evidence="14">
    <location>
        <begin position="41"/>
        <end position="44"/>
    </location>
</feature>
<evidence type="ECO:0000313" key="16">
    <source>
        <dbReference type="EMBL" id="ARU94167.1"/>
    </source>
</evidence>
<comment type="subcellular location">
    <subcellularLocation>
        <location evidence="1">Cell inner membrane</location>
        <topology evidence="1">Multi-pass membrane protein</topology>
    </subcellularLocation>
    <subcellularLocation>
        <location evidence="14">Cell membrane</location>
        <topology evidence="14">Multi-pass membrane protein</topology>
    </subcellularLocation>
</comment>
<dbReference type="OrthoDB" id="3711263at2"/>
<feature type="topological domain" description="Cytoplasmic" evidence="14">
    <location>
        <begin position="164"/>
        <end position="173"/>
    </location>
</feature>
<reference evidence="18 19" key="1">
    <citation type="submission" date="2016-05" db="EMBL/GenBank/DDBJ databases">
        <title>Complete genome sequence of two 2,5-diketo-D-glunonic acid producing strain Tatumella citrea.</title>
        <authorList>
            <person name="Duan C."/>
            <person name="Yang J."/>
            <person name="Yang S."/>
        </authorList>
    </citation>
    <scope>NUCLEOTIDE SEQUENCE [LARGE SCALE GENOMIC DNA]</scope>
    <source>
        <strain evidence="17 18">ATCC 39140</strain>
        <strain evidence="16 19">DSM 13699</strain>
    </source>
</reference>
<evidence type="ECO:0000256" key="15">
    <source>
        <dbReference type="SAM" id="Phobius"/>
    </source>
</evidence>
<feature type="disulfide bond" description="Redox-active" evidence="14">
    <location>
        <begin position="104"/>
        <end position="130"/>
    </location>
</feature>
<evidence type="ECO:0000256" key="4">
    <source>
        <dbReference type="ARBA" id="ARBA00022475"/>
    </source>
</evidence>
<evidence type="ECO:0000256" key="14">
    <source>
        <dbReference type="HAMAP-Rule" id="MF_00286"/>
    </source>
</evidence>
<organism evidence="16 19">
    <name type="scientific">Tatumella citrea</name>
    <name type="common">Pantoea citrea</name>
    <dbReference type="NCBI Taxonomy" id="53336"/>
    <lineage>
        <taxon>Bacteria</taxon>
        <taxon>Pseudomonadati</taxon>
        <taxon>Pseudomonadota</taxon>
        <taxon>Gammaproteobacteria</taxon>
        <taxon>Enterobacterales</taxon>
        <taxon>Erwiniaceae</taxon>
        <taxon>Tatumella</taxon>
    </lineage>
</organism>
<evidence type="ECO:0000256" key="8">
    <source>
        <dbReference type="ARBA" id="ARBA00022989"/>
    </source>
</evidence>
<keyword evidence="13 14" id="KW-0676">Redox-active center</keyword>
<dbReference type="KEGG" id="tci:A7K98_10520"/>
<keyword evidence="12 14" id="KW-0143">Chaperone</keyword>
<feature type="topological domain" description="Periplasmic" evidence="14">
    <location>
        <begin position="90"/>
        <end position="144"/>
    </location>
</feature>
<dbReference type="InterPro" id="IPR050183">
    <property type="entry name" value="DsbB"/>
</dbReference>
<dbReference type="PANTHER" id="PTHR36570">
    <property type="entry name" value="DISULFIDE BOND FORMATION PROTEIN B"/>
    <property type="match status" value="1"/>
</dbReference>
<evidence type="ECO:0000256" key="10">
    <source>
        <dbReference type="ARBA" id="ARBA00023136"/>
    </source>
</evidence>
<evidence type="ECO:0000313" key="18">
    <source>
        <dbReference type="Proteomes" id="UP000195729"/>
    </source>
</evidence>
<evidence type="ECO:0000256" key="9">
    <source>
        <dbReference type="ARBA" id="ARBA00023002"/>
    </source>
</evidence>
<dbReference type="SUPFAM" id="SSF158442">
    <property type="entry name" value="DsbB-like"/>
    <property type="match status" value="1"/>
</dbReference>
<evidence type="ECO:0000313" key="19">
    <source>
        <dbReference type="Proteomes" id="UP000195814"/>
    </source>
</evidence>
<dbReference type="PANTHER" id="PTHR36570:SF2">
    <property type="entry name" value="DISULFIDE BOND FORMATION PROTEIN B"/>
    <property type="match status" value="1"/>
</dbReference>
<feature type="topological domain" description="Periplasmic" evidence="14">
    <location>
        <begin position="32"/>
        <end position="49"/>
    </location>
</feature>
<dbReference type="InterPro" id="IPR023380">
    <property type="entry name" value="DsbB-like_sf"/>
</dbReference>
<keyword evidence="11 14" id="KW-1015">Disulfide bond</keyword>
<evidence type="ECO:0000256" key="13">
    <source>
        <dbReference type="ARBA" id="ARBA00023284"/>
    </source>
</evidence>
<gene>
    <name evidence="14" type="primary">dsbB</name>
    <name evidence="16" type="ORF">A7K98_10520</name>
    <name evidence="17" type="ORF">A7K99_10520</name>
</gene>
<dbReference type="EMBL" id="CP015581">
    <property type="protein sequence ID" value="ARU98207.1"/>
    <property type="molecule type" value="Genomic_DNA"/>
</dbReference>
<name>A0A1Y0L8A3_TATCI</name>
<keyword evidence="3 14" id="KW-0813">Transport</keyword>
<evidence type="ECO:0000313" key="17">
    <source>
        <dbReference type="EMBL" id="ARU98207.1"/>
    </source>
</evidence>
<evidence type="ECO:0000256" key="2">
    <source>
        <dbReference type="ARBA" id="ARBA00008823"/>
    </source>
</evidence>
<feature type="transmembrane region" description="Helical" evidence="15">
    <location>
        <begin position="145"/>
        <end position="168"/>
    </location>
</feature>
<dbReference type="Proteomes" id="UP000195814">
    <property type="component" value="Chromosome"/>
</dbReference>
<evidence type="ECO:0000256" key="7">
    <source>
        <dbReference type="ARBA" id="ARBA00022982"/>
    </source>
</evidence>
<dbReference type="EMBL" id="CP015579">
    <property type="protein sequence ID" value="ARU94167.1"/>
    <property type="molecule type" value="Genomic_DNA"/>
</dbReference>
<evidence type="ECO:0000256" key="6">
    <source>
        <dbReference type="ARBA" id="ARBA00022692"/>
    </source>
</evidence>
<accession>A0A1Y0L8A3</accession>
<keyword evidence="18" id="KW-1185">Reference proteome</keyword>
<keyword evidence="9 14" id="KW-0560">Oxidoreductase</keyword>
<dbReference type="Proteomes" id="UP000195729">
    <property type="component" value="Chromosome"/>
</dbReference>
<evidence type="ECO:0000256" key="5">
    <source>
        <dbReference type="ARBA" id="ARBA00022519"/>
    </source>
</evidence>
<keyword evidence="10 14" id="KW-0472">Membrane</keyword>
<keyword evidence="5" id="KW-0997">Cell inner membrane</keyword>
<dbReference type="GO" id="GO:0006457">
    <property type="term" value="P:protein folding"/>
    <property type="evidence" value="ECO:0007669"/>
    <property type="project" value="InterPro"/>
</dbReference>
<comment type="similarity">
    <text evidence="2 14">Belongs to the DsbB family.</text>
</comment>
<keyword evidence="7 14" id="KW-0249">Electron transport</keyword>
<feature type="topological domain" description="Cytoplasmic" evidence="14">
    <location>
        <begin position="66"/>
        <end position="71"/>
    </location>
</feature>
<dbReference type="HAMAP" id="MF_00286">
    <property type="entry name" value="DsbB"/>
    <property type="match status" value="1"/>
</dbReference>
<dbReference type="GO" id="GO:0015035">
    <property type="term" value="F:protein-disulfide reductase activity"/>
    <property type="evidence" value="ECO:0007669"/>
    <property type="project" value="UniProtKB-UniRule"/>
</dbReference>
<keyword evidence="8 14" id="KW-1133">Transmembrane helix</keyword>
<dbReference type="RefSeq" id="WP_087488528.1">
    <property type="nucleotide sequence ID" value="NZ_CP015579.1"/>
</dbReference>
<dbReference type="InterPro" id="IPR022920">
    <property type="entry name" value="Disulphide_bond_form_DsbB"/>
</dbReference>
<dbReference type="NCBIfam" id="NF002485">
    <property type="entry name" value="PRK01749.1"/>
    <property type="match status" value="1"/>
</dbReference>
<dbReference type="InterPro" id="IPR003752">
    <property type="entry name" value="DiS_bond_form_DsbB/BdbC"/>
</dbReference>
<dbReference type="GO" id="GO:0005886">
    <property type="term" value="C:plasma membrane"/>
    <property type="evidence" value="ECO:0007669"/>
    <property type="project" value="UniProtKB-SubCell"/>
</dbReference>
<protein>
    <recommendedName>
        <fullName evidence="14">Disulfide bond formation protein B</fullName>
    </recommendedName>
    <alternativeName>
        <fullName evidence="14">Disulfide oxidoreductase</fullName>
    </alternativeName>
</protein>
<feature type="topological domain" description="Cytoplasmic" evidence="14">
    <location>
        <begin position="1"/>
        <end position="14"/>
    </location>
</feature>
<dbReference type="Pfam" id="PF02600">
    <property type="entry name" value="DsbB"/>
    <property type="match status" value="1"/>
</dbReference>
<dbReference type="AlphaFoldDB" id="A0A1Y0L8A3"/>
<evidence type="ECO:0000256" key="12">
    <source>
        <dbReference type="ARBA" id="ARBA00023186"/>
    </source>
</evidence>
<feature type="transmembrane region" description="Helical" evidence="15">
    <location>
        <begin position="45"/>
        <end position="64"/>
    </location>
</feature>
<evidence type="ECO:0000256" key="1">
    <source>
        <dbReference type="ARBA" id="ARBA00004429"/>
    </source>
</evidence>
<proteinExistence type="inferred from homology"/>
<evidence type="ECO:0000256" key="11">
    <source>
        <dbReference type="ARBA" id="ARBA00023157"/>
    </source>
</evidence>
<comment type="function">
    <text evidence="14">Required for disulfide bond formation in some periplasmic proteins. Acts by oxidizing the DsbA protein.</text>
</comment>
<dbReference type="Gene3D" id="1.20.1550.10">
    <property type="entry name" value="DsbB-like"/>
    <property type="match status" value="1"/>
</dbReference>
<dbReference type="GO" id="GO:0009055">
    <property type="term" value="F:electron transfer activity"/>
    <property type="evidence" value="ECO:0007669"/>
    <property type="project" value="UniProtKB-UniRule"/>
</dbReference>
<evidence type="ECO:0000256" key="3">
    <source>
        <dbReference type="ARBA" id="ARBA00022448"/>
    </source>
</evidence>
<sequence length="173" mass="19421">MLRMLNRCSKGRTAWLLLALTAFALELTALWFQHVMGLKPCVMCIYERCALLGVLLAGLVGALAPSTPFRFVGIIVWLIGAGEGVRLSWEHTMLQVHPPLFATCDFMARFPSWLPLDKWVPGMFVATGDCLDRSWTLFNLSMPEWLLGVFVVYLLVAVLVLIAQLSVFSNKKY</sequence>